<evidence type="ECO:0000313" key="1">
    <source>
        <dbReference type="EMBL" id="KAJ7309160.1"/>
    </source>
</evidence>
<proteinExistence type="predicted"/>
<keyword evidence="2" id="KW-1185">Reference proteome</keyword>
<dbReference type="AlphaFoldDB" id="A0AAD7EBX9"/>
<gene>
    <name evidence="1" type="ORF">DFH08DRAFT_719469</name>
</gene>
<organism evidence="1 2">
    <name type="scientific">Mycena albidolilacea</name>
    <dbReference type="NCBI Taxonomy" id="1033008"/>
    <lineage>
        <taxon>Eukaryota</taxon>
        <taxon>Fungi</taxon>
        <taxon>Dikarya</taxon>
        <taxon>Basidiomycota</taxon>
        <taxon>Agaricomycotina</taxon>
        <taxon>Agaricomycetes</taxon>
        <taxon>Agaricomycetidae</taxon>
        <taxon>Agaricales</taxon>
        <taxon>Marasmiineae</taxon>
        <taxon>Mycenaceae</taxon>
        <taxon>Mycena</taxon>
    </lineage>
</organism>
<comment type="caution">
    <text evidence="1">The sequence shown here is derived from an EMBL/GenBank/DDBJ whole genome shotgun (WGS) entry which is preliminary data.</text>
</comment>
<evidence type="ECO:0000313" key="2">
    <source>
        <dbReference type="Proteomes" id="UP001218218"/>
    </source>
</evidence>
<protein>
    <submittedName>
        <fullName evidence="1">Uncharacterized protein</fullName>
    </submittedName>
</protein>
<dbReference type="Proteomes" id="UP001218218">
    <property type="component" value="Unassembled WGS sequence"/>
</dbReference>
<name>A0AAD7EBX9_9AGAR</name>
<sequence length="126" mass="14998">MPGQTRTFVSKKRPKAVGDWVSRARVFTPEIVPEAFGHQFWAWWVDINPEWRTKQRPMMRGDSPSWTSLDFHGQNGFLNVMVCLKWWRDAMKTPSPDWEEAVDDVTWALRKMREFVVPPLLLVRRR</sequence>
<accession>A0AAD7EBX9</accession>
<reference evidence="1" key="1">
    <citation type="submission" date="2023-03" db="EMBL/GenBank/DDBJ databases">
        <title>Massive genome expansion in bonnet fungi (Mycena s.s.) driven by repeated elements and novel gene families across ecological guilds.</title>
        <authorList>
            <consortium name="Lawrence Berkeley National Laboratory"/>
            <person name="Harder C.B."/>
            <person name="Miyauchi S."/>
            <person name="Viragh M."/>
            <person name="Kuo A."/>
            <person name="Thoen E."/>
            <person name="Andreopoulos B."/>
            <person name="Lu D."/>
            <person name="Skrede I."/>
            <person name="Drula E."/>
            <person name="Henrissat B."/>
            <person name="Morin E."/>
            <person name="Kohler A."/>
            <person name="Barry K."/>
            <person name="LaButti K."/>
            <person name="Morin E."/>
            <person name="Salamov A."/>
            <person name="Lipzen A."/>
            <person name="Mereny Z."/>
            <person name="Hegedus B."/>
            <person name="Baldrian P."/>
            <person name="Stursova M."/>
            <person name="Weitz H."/>
            <person name="Taylor A."/>
            <person name="Grigoriev I.V."/>
            <person name="Nagy L.G."/>
            <person name="Martin F."/>
            <person name="Kauserud H."/>
        </authorList>
    </citation>
    <scope>NUCLEOTIDE SEQUENCE</scope>
    <source>
        <strain evidence="1">CBHHK002</strain>
    </source>
</reference>
<dbReference type="EMBL" id="JARIHO010000083">
    <property type="protein sequence ID" value="KAJ7309160.1"/>
    <property type="molecule type" value="Genomic_DNA"/>
</dbReference>